<comment type="caution">
    <text evidence="1">The sequence shown here is derived from an EMBL/GenBank/DDBJ whole genome shotgun (WGS) entry which is preliminary data.</text>
</comment>
<proteinExistence type="predicted"/>
<evidence type="ECO:0000313" key="2">
    <source>
        <dbReference type="Proteomes" id="UP000029453"/>
    </source>
</evidence>
<dbReference type="AlphaFoldDB" id="M9LLU8"/>
<protein>
    <submittedName>
        <fullName evidence="1">FOG: TPR repeat</fullName>
    </submittedName>
</protein>
<keyword evidence="2" id="KW-1185">Reference proteome</keyword>
<sequence length="156" mass="18576">MKKGRTGLRIRCDKNVPVVLKKAFIHFAKWLRCHYNFPKRVPVYIKASYHVVAPVTKEHASALFFARFDKNEEPYIRIATGDFYDLEKEHGRRDAILMTLNSLSHELQHYYQWIDGKEFLEEDEEFFEDEAVEGAVELTWEYIEDGFEEFWSSLDC</sequence>
<reference evidence="1 2" key="1">
    <citation type="submission" date="2012-10" db="EMBL/GenBank/DDBJ databases">
        <title>Draft Genome Sequence of Paenibacillus popilliae ATCC 14706T.</title>
        <authorList>
            <person name="Iiyama K."/>
            <person name="Mori K."/>
            <person name="Mon H."/>
            <person name="Chieda Y."/>
            <person name="Lee J.M."/>
            <person name="Kusakabe T."/>
            <person name="Tashiro K."/>
            <person name="Asano S."/>
            <person name="Yasunaga-Aoki C."/>
            <person name="Shimizu S."/>
        </authorList>
    </citation>
    <scope>NUCLEOTIDE SEQUENCE [LARGE SCALE GENOMIC DNA]</scope>
    <source>
        <strain evidence="1 2">ATCC 14706</strain>
    </source>
</reference>
<accession>M9LLU8</accession>
<dbReference type="RefSeq" id="WP_006288108.1">
    <property type="nucleotide sequence ID" value="NZ_BALG01000425.1"/>
</dbReference>
<organism evidence="1 2">
    <name type="scientific">Paenibacillus popilliae ATCC 14706</name>
    <dbReference type="NCBI Taxonomy" id="1212764"/>
    <lineage>
        <taxon>Bacteria</taxon>
        <taxon>Bacillati</taxon>
        <taxon>Bacillota</taxon>
        <taxon>Bacilli</taxon>
        <taxon>Bacillales</taxon>
        <taxon>Paenibacillaceae</taxon>
        <taxon>Paenibacillus</taxon>
    </lineage>
</organism>
<name>M9LLU8_PAEPP</name>
<dbReference type="OrthoDB" id="2060095at2"/>
<dbReference type="EMBL" id="BALG01000425">
    <property type="protein sequence ID" value="GAC44305.1"/>
    <property type="molecule type" value="Genomic_DNA"/>
</dbReference>
<gene>
    <name evidence="1" type="ORF">PPOP_3709</name>
</gene>
<evidence type="ECO:0000313" key="1">
    <source>
        <dbReference type="EMBL" id="GAC44305.1"/>
    </source>
</evidence>
<dbReference type="Proteomes" id="UP000029453">
    <property type="component" value="Unassembled WGS sequence"/>
</dbReference>